<dbReference type="SUPFAM" id="SSF51182">
    <property type="entry name" value="RmlC-like cupins"/>
    <property type="match status" value="1"/>
</dbReference>
<dbReference type="InterPro" id="IPR013096">
    <property type="entry name" value="Cupin_2"/>
</dbReference>
<feature type="domain" description="Cupin type-2" evidence="1">
    <location>
        <begin position="33"/>
        <end position="95"/>
    </location>
</feature>
<proteinExistence type="predicted"/>
<evidence type="ECO:0000259" key="1">
    <source>
        <dbReference type="Pfam" id="PF07883"/>
    </source>
</evidence>
<evidence type="ECO:0000313" key="3">
    <source>
        <dbReference type="Proteomes" id="UP001162834"/>
    </source>
</evidence>
<organism evidence="2 3">
    <name type="scientific">Capillimicrobium parvum</name>
    <dbReference type="NCBI Taxonomy" id="2884022"/>
    <lineage>
        <taxon>Bacteria</taxon>
        <taxon>Bacillati</taxon>
        <taxon>Actinomycetota</taxon>
        <taxon>Thermoleophilia</taxon>
        <taxon>Solirubrobacterales</taxon>
        <taxon>Capillimicrobiaceae</taxon>
        <taxon>Capillimicrobium</taxon>
    </lineage>
</organism>
<reference evidence="2" key="1">
    <citation type="journal article" date="2022" name="Int. J. Syst. Evol. Microbiol.">
        <title>Pseudomonas aegrilactucae sp. nov. and Pseudomonas morbosilactucae sp. nov., pathogens causing bacterial rot of lettuce in Japan.</title>
        <authorList>
            <person name="Sawada H."/>
            <person name="Fujikawa T."/>
            <person name="Satou M."/>
        </authorList>
    </citation>
    <scope>NUCLEOTIDE SEQUENCE</scope>
    <source>
        <strain evidence="2">0166_1</strain>
    </source>
</reference>
<dbReference type="Proteomes" id="UP001162834">
    <property type="component" value="Chromosome"/>
</dbReference>
<dbReference type="RefSeq" id="WP_259314629.1">
    <property type="nucleotide sequence ID" value="NZ_CP087164.1"/>
</dbReference>
<dbReference type="EMBL" id="CP087164">
    <property type="protein sequence ID" value="UGS34963.1"/>
    <property type="molecule type" value="Genomic_DNA"/>
</dbReference>
<dbReference type="Pfam" id="PF07883">
    <property type="entry name" value="Cupin_2"/>
    <property type="match status" value="1"/>
</dbReference>
<dbReference type="Gene3D" id="2.60.120.10">
    <property type="entry name" value="Jelly Rolls"/>
    <property type="match status" value="1"/>
</dbReference>
<protein>
    <recommendedName>
        <fullName evidence="1">Cupin type-2 domain-containing protein</fullName>
    </recommendedName>
</protein>
<dbReference type="KEGG" id="sbae:DSM104329_01347"/>
<dbReference type="AlphaFoldDB" id="A0A9E7C030"/>
<dbReference type="InterPro" id="IPR011051">
    <property type="entry name" value="RmlC_Cupin_sf"/>
</dbReference>
<dbReference type="InterPro" id="IPR014710">
    <property type="entry name" value="RmlC-like_jellyroll"/>
</dbReference>
<accession>A0A9E7C030</accession>
<keyword evidence="3" id="KW-1185">Reference proteome</keyword>
<evidence type="ECO:0000313" key="2">
    <source>
        <dbReference type="EMBL" id="UGS34963.1"/>
    </source>
</evidence>
<gene>
    <name evidence="2" type="ORF">DSM104329_01347</name>
</gene>
<name>A0A9E7C030_9ACTN</name>
<sequence>METWDLTQLGVEAHQPKVLRSDDGAARAIAINLPAGEMLQDHEVYEHAWVHVHHGEVEIEQDGSTTTASAGFLAHFDPHERHEVRATQDATLLLILAPWPGEGRDKNFNA</sequence>